<protein>
    <recommendedName>
        <fullName evidence="2">Secretion system C-terminal sorting domain-containing protein</fullName>
    </recommendedName>
</protein>
<proteinExistence type="predicted"/>
<dbReference type="NCBIfam" id="TIGR04183">
    <property type="entry name" value="Por_Secre_tail"/>
    <property type="match status" value="1"/>
</dbReference>
<dbReference type="Gene3D" id="2.80.10.50">
    <property type="match status" value="3"/>
</dbReference>
<dbReference type="InterPro" id="IPR013783">
    <property type="entry name" value="Ig-like_fold"/>
</dbReference>
<dbReference type="Pfam" id="PF18962">
    <property type="entry name" value="Por_Secre_tail"/>
    <property type="match status" value="1"/>
</dbReference>
<comment type="caution">
    <text evidence="3">The sequence shown here is derived from an EMBL/GenBank/DDBJ whole genome shotgun (WGS) entry which is preliminary data.</text>
</comment>
<organism evidence="3 4">
    <name type="scientific">Dyadobacter linearis</name>
    <dbReference type="NCBI Taxonomy" id="2823330"/>
    <lineage>
        <taxon>Bacteria</taxon>
        <taxon>Pseudomonadati</taxon>
        <taxon>Bacteroidota</taxon>
        <taxon>Cytophagia</taxon>
        <taxon>Cytophagales</taxon>
        <taxon>Spirosomataceae</taxon>
        <taxon>Dyadobacter</taxon>
    </lineage>
</organism>
<feature type="domain" description="Secretion system C-terminal sorting" evidence="2">
    <location>
        <begin position="542"/>
        <end position="610"/>
    </location>
</feature>
<dbReference type="NCBIfam" id="TIGR02608">
    <property type="entry name" value="delta_60_rpt"/>
    <property type="match status" value="8"/>
</dbReference>
<dbReference type="Pfam" id="PF17164">
    <property type="entry name" value="DUF5122"/>
    <property type="match status" value="6"/>
</dbReference>
<keyword evidence="1" id="KW-0732">Signal</keyword>
<dbReference type="PANTHER" id="PTHR42754:SF1">
    <property type="entry name" value="LIPOPROTEIN"/>
    <property type="match status" value="1"/>
</dbReference>
<dbReference type="SUPFAM" id="SSF50952">
    <property type="entry name" value="Soluble quinoprotein glucose dehydrogenase"/>
    <property type="match status" value="1"/>
</dbReference>
<name>A0ABN7R8M5_9BACT</name>
<dbReference type="InterPro" id="IPR013431">
    <property type="entry name" value="Delta_60_rpt"/>
</dbReference>
<dbReference type="InterPro" id="IPR011041">
    <property type="entry name" value="Quinoprot_gluc/sorb_DH_b-prop"/>
</dbReference>
<dbReference type="Proteomes" id="UP000679725">
    <property type="component" value="Unassembled WGS sequence"/>
</dbReference>
<dbReference type="PANTHER" id="PTHR42754">
    <property type="entry name" value="ENDOGLUCANASE"/>
    <property type="match status" value="1"/>
</dbReference>
<reference evidence="3 4" key="1">
    <citation type="submission" date="2021-04" db="EMBL/GenBank/DDBJ databases">
        <authorList>
            <person name="Rodrigo-Torres L."/>
            <person name="Arahal R. D."/>
            <person name="Lucena T."/>
        </authorList>
    </citation>
    <scope>NUCLEOTIDE SEQUENCE [LARGE SCALE GENOMIC DNA]</scope>
    <source>
        <strain evidence="3 4">CECT 9623</strain>
    </source>
</reference>
<accession>A0ABN7R8M5</accession>
<evidence type="ECO:0000256" key="1">
    <source>
        <dbReference type="SAM" id="SignalP"/>
    </source>
</evidence>
<dbReference type="EMBL" id="CAJRAU010000002">
    <property type="protein sequence ID" value="CAG5068792.1"/>
    <property type="molecule type" value="Genomic_DNA"/>
</dbReference>
<dbReference type="RefSeq" id="WP_215232921.1">
    <property type="nucleotide sequence ID" value="NZ_CAJRAU010000002.1"/>
</dbReference>
<dbReference type="Gene3D" id="2.60.40.10">
    <property type="entry name" value="Immunoglobulins"/>
    <property type="match status" value="1"/>
</dbReference>
<evidence type="ECO:0000313" key="4">
    <source>
        <dbReference type="Proteomes" id="UP000679725"/>
    </source>
</evidence>
<evidence type="ECO:0000259" key="2">
    <source>
        <dbReference type="Pfam" id="PF18962"/>
    </source>
</evidence>
<gene>
    <name evidence="3" type="ORF">DYBT9623_01524</name>
</gene>
<keyword evidence="4" id="KW-1185">Reference proteome</keyword>
<sequence length="612" mass="66622">MRPLLVLHCIFVISARVLAQSGTLDPTFGNGGKVITDIDHFRNATNSAVIQPDGKLVVVGYSSEFPQTGYFCIMRYNVDGSLDLSFGQDGIVRTILGPDEDWAYAAVLQPDGKIIAAGYSWSGTSYDFAMVRYTRDGTKDLTFGSGGIVTSDFDGRNEKANVILLRPDGKILLAGVIDEAATFDKDMVVAQYEANGNLDIDFGVNGVSVIKTGDVGLWQSVRAAALQNDGKLVLAGYSEVWVNNFQELNDVILVGRLNGSGLLDNSFGESGFVKTAIGKRDVGTSVAIQKDNKILILGKTQKVKISGYPDMALLRYDSNGNLDNSFGTSGIVITTFENSDDEGYALALQSDDKILAAGFTAKNNGSTTDFAIARFHPNGTLDVSFGTTGKVSIDISGDLDFGSLVVLQKNGKIILGGYSKIGNDYDISLVRLLNDVALPVKLQYFEVSKADNEISLNWKTTFEENFDHFDIQKSRDAKTWVDVGTQAAASTLDSTATYEFIDREAGQGRLYYRLKMVDSDNTFAYSAIRSILHSELAGQILIYPNPASDQIFIKSDFNLPEKVTFLNSVGKKFSLVKSPDNFVDISSLDSGLYTIIIDRKIEKSATKLLIFR</sequence>
<feature type="chain" id="PRO_5046256269" description="Secretion system C-terminal sorting domain-containing protein" evidence="1">
    <location>
        <begin position="20"/>
        <end position="612"/>
    </location>
</feature>
<evidence type="ECO:0000313" key="3">
    <source>
        <dbReference type="EMBL" id="CAG5068792.1"/>
    </source>
</evidence>
<dbReference type="InterPro" id="IPR026444">
    <property type="entry name" value="Secre_tail"/>
</dbReference>
<feature type="signal peptide" evidence="1">
    <location>
        <begin position="1"/>
        <end position="19"/>
    </location>
</feature>